<proteinExistence type="predicted"/>
<keyword evidence="2" id="KW-0378">Hydrolase</keyword>
<dbReference type="Proteomes" id="UP000541154">
    <property type="component" value="Unassembled WGS sequence"/>
</dbReference>
<feature type="chain" id="PRO_5034517521" evidence="4">
    <location>
        <begin position="19"/>
        <end position="276"/>
    </location>
</feature>
<evidence type="ECO:0000256" key="3">
    <source>
        <dbReference type="SAM" id="MobiDB-lite"/>
    </source>
</evidence>
<evidence type="ECO:0000313" key="5">
    <source>
        <dbReference type="EMBL" id="KAF5857333.1"/>
    </source>
</evidence>
<dbReference type="GO" id="GO:0004540">
    <property type="term" value="F:RNA nuclease activity"/>
    <property type="evidence" value="ECO:0007669"/>
    <property type="project" value="InterPro"/>
</dbReference>
<keyword evidence="6" id="KW-1185">Reference proteome</keyword>
<dbReference type="InterPro" id="IPR016191">
    <property type="entry name" value="Ribonuclease/ribotoxin"/>
</dbReference>
<reference evidence="5 6" key="1">
    <citation type="submission" date="2019-04" db="EMBL/GenBank/DDBJ databases">
        <title>Aspergillus burnettii sp. nov., novel species from soil in southeast Queensland.</title>
        <authorList>
            <person name="Gilchrist C.L.M."/>
            <person name="Pitt J.I."/>
            <person name="Lange L."/>
            <person name="Lacey H.J."/>
            <person name="Vuong D."/>
            <person name="Midgley D.J."/>
            <person name="Greenfield P."/>
            <person name="Bradbury M."/>
            <person name="Lacey E."/>
            <person name="Busk P.K."/>
            <person name="Pilgaard B."/>
            <person name="Chooi Y.H."/>
            <person name="Piggott A.M."/>
        </authorList>
    </citation>
    <scope>NUCLEOTIDE SEQUENCE [LARGE SCALE GENOMIC DNA]</scope>
    <source>
        <strain evidence="5 6">FRR 5400</strain>
    </source>
</reference>
<organism evidence="5 6">
    <name type="scientific">Petromyces alliaceus</name>
    <name type="common">Aspergillus alliaceus</name>
    <dbReference type="NCBI Taxonomy" id="209559"/>
    <lineage>
        <taxon>Eukaryota</taxon>
        <taxon>Fungi</taxon>
        <taxon>Dikarya</taxon>
        <taxon>Ascomycota</taxon>
        <taxon>Pezizomycotina</taxon>
        <taxon>Eurotiomycetes</taxon>
        <taxon>Eurotiomycetidae</taxon>
        <taxon>Eurotiales</taxon>
        <taxon>Aspergillaceae</taxon>
        <taxon>Aspergillus</taxon>
        <taxon>Aspergillus subgen. Circumdati</taxon>
    </lineage>
</organism>
<dbReference type="EMBL" id="SPNV01000263">
    <property type="protein sequence ID" value="KAF5857333.1"/>
    <property type="molecule type" value="Genomic_DNA"/>
</dbReference>
<sequence length="276" mass="30634">MKWHQVLFYLTCFSAVAAAEPVRRLSPRYLEISKPNINGVYSDTELDKKFPGLNDLLKSPGWNEQEKNHDTPACPRVPKISRRQDSTDDDNSDKEGKETTTVTGIEAGSADVWFTDWDFQGAFDRFVEIKTRILPSITNTQKKKYHYPHKLQGRENFPFPDWVQSENVEILEFPVLKRGQNPYDGDRRISGPPGPMRLIIARPQGGTWTPIAVTVHASSSDNSLTFCEEATNAVVQVVHAAPENKTTHDAASEDGAAIAQLGPNAGEGGASFGWGH</sequence>
<dbReference type="GO" id="GO:0016787">
    <property type="term" value="F:hydrolase activity"/>
    <property type="evidence" value="ECO:0007669"/>
    <property type="project" value="UniProtKB-KW"/>
</dbReference>
<dbReference type="GO" id="GO:0003723">
    <property type="term" value="F:RNA binding"/>
    <property type="evidence" value="ECO:0007669"/>
    <property type="project" value="InterPro"/>
</dbReference>
<evidence type="ECO:0000256" key="4">
    <source>
        <dbReference type="SAM" id="SignalP"/>
    </source>
</evidence>
<evidence type="ECO:0000313" key="6">
    <source>
        <dbReference type="Proteomes" id="UP000541154"/>
    </source>
</evidence>
<gene>
    <name evidence="5" type="ORF">ETB97_005948</name>
</gene>
<comment type="caution">
    <text evidence="5">The sequence shown here is derived from an EMBL/GenBank/DDBJ whole genome shotgun (WGS) entry which is preliminary data.</text>
</comment>
<feature type="region of interest" description="Disordered" evidence="3">
    <location>
        <begin position="57"/>
        <end position="102"/>
    </location>
</feature>
<protein>
    <submittedName>
        <fullName evidence="5">Uncharacterized protein</fullName>
    </submittedName>
</protein>
<name>A0A8H5ZUZ3_PETAA</name>
<keyword evidence="4" id="KW-0732">Signal</keyword>
<accession>A0A8H5ZUZ3</accession>
<keyword evidence="1" id="KW-0540">Nuclease</keyword>
<dbReference type="AlphaFoldDB" id="A0A8H5ZUZ3"/>
<dbReference type="SUPFAM" id="SSF53933">
    <property type="entry name" value="Microbial ribonucleases"/>
    <property type="match status" value="1"/>
</dbReference>
<feature type="signal peptide" evidence="4">
    <location>
        <begin position="1"/>
        <end position="18"/>
    </location>
</feature>
<evidence type="ECO:0000256" key="2">
    <source>
        <dbReference type="ARBA" id="ARBA00022801"/>
    </source>
</evidence>
<evidence type="ECO:0000256" key="1">
    <source>
        <dbReference type="ARBA" id="ARBA00022722"/>
    </source>
</evidence>
<dbReference type="Gene3D" id="3.10.450.30">
    <property type="entry name" value="Microbial ribonucleases"/>
    <property type="match status" value="1"/>
</dbReference>